<comment type="cofactor">
    <cofactor evidence="1">
        <name>heme b</name>
        <dbReference type="ChEBI" id="CHEBI:60344"/>
    </cofactor>
</comment>
<evidence type="ECO:0000313" key="9">
    <source>
        <dbReference type="Proteomes" id="UP000002524"/>
    </source>
</evidence>
<organism evidence="8 9">
    <name type="scientific">Deinococcus radiodurans (strain ATCC 13939 / DSM 20539 / JCM 16871 / CCUG 27074 / LMG 4051 / NBRC 15346 / NCIMB 9279 / VKM B-1422 / R1)</name>
    <dbReference type="NCBI Taxonomy" id="243230"/>
    <lineage>
        <taxon>Bacteria</taxon>
        <taxon>Thermotogati</taxon>
        <taxon>Deinococcota</taxon>
        <taxon>Deinococci</taxon>
        <taxon>Deinococcales</taxon>
        <taxon>Deinococcaceae</taxon>
        <taxon>Deinococcus</taxon>
    </lineage>
</organism>
<evidence type="ECO:0000259" key="7">
    <source>
        <dbReference type="Pfam" id="PF21105"/>
    </source>
</evidence>
<keyword evidence="3 10" id="KW-0479">Metal-binding</keyword>
<dbReference type="HOGENOM" id="CLU_015125_2_1_0"/>
<dbReference type="PROSITE" id="PS51404">
    <property type="entry name" value="DYP_PEROXIDASE"/>
    <property type="match status" value="1"/>
</dbReference>
<name>Q9RZ08_DEIRA</name>
<evidence type="ECO:0000256" key="3">
    <source>
        <dbReference type="ARBA" id="ARBA00022723"/>
    </source>
</evidence>
<feature type="binding site" evidence="10 11">
    <location>
        <position position="348"/>
    </location>
    <ligand>
        <name>heme b</name>
        <dbReference type="ChEBI" id="CHEBI:60344"/>
    </ligand>
</feature>
<feature type="binding site" evidence="10 11">
    <location>
        <position position="331"/>
    </location>
    <ligand>
        <name>heme b</name>
        <dbReference type="ChEBI" id="CHEBI:60344"/>
    </ligand>
</feature>
<feature type="binding site" evidence="10">
    <location>
        <position position="353"/>
    </location>
    <ligand>
        <name>Mg(2+)</name>
        <dbReference type="ChEBI" id="CHEBI:18420"/>
        <label>1</label>
    </ligand>
</feature>
<dbReference type="Pfam" id="PF21105">
    <property type="entry name" value="DyP_N"/>
    <property type="match status" value="1"/>
</dbReference>
<feature type="binding site" evidence="10 11">
    <location>
        <position position="191"/>
    </location>
    <ligand>
        <name>heme b</name>
        <dbReference type="ChEBI" id="CHEBI:60344"/>
    </ligand>
</feature>
<feature type="binding site" evidence="10">
    <location>
        <position position="366"/>
    </location>
    <ligand>
        <name>Mg(2+)</name>
        <dbReference type="ChEBI" id="CHEBI:18420"/>
        <label>2</label>
    </ligand>
</feature>
<dbReference type="OrthoDB" id="9781066at2"/>
<dbReference type="PaxDb" id="243230-DR_A0145"/>
<feature type="compositionally biased region" description="Basic and acidic residues" evidence="6">
    <location>
        <begin position="291"/>
        <end position="314"/>
    </location>
</feature>
<dbReference type="PANTHER" id="PTHR30521:SF5">
    <property type="entry name" value="BLR4509 PROTEIN"/>
    <property type="match status" value="1"/>
</dbReference>
<gene>
    <name evidence="8" type="ordered locus">DR_A0145</name>
</gene>
<evidence type="ECO:0000256" key="6">
    <source>
        <dbReference type="SAM" id="MobiDB-lite"/>
    </source>
</evidence>
<dbReference type="InterPro" id="IPR006314">
    <property type="entry name" value="Dyp_peroxidase"/>
</dbReference>
<dbReference type="PDB" id="8RE3">
    <property type="method" value="X-ray"/>
    <property type="resolution" value="1.51 A"/>
    <property type="chains" value="A/B=16-460"/>
</dbReference>
<dbReference type="GO" id="GO:0020037">
    <property type="term" value="F:heme binding"/>
    <property type="evidence" value="ECO:0000318"/>
    <property type="project" value="GO_Central"/>
</dbReference>
<evidence type="ECO:0000256" key="1">
    <source>
        <dbReference type="ARBA" id="ARBA00001970"/>
    </source>
</evidence>
<dbReference type="PeroxiBase" id="5548">
    <property type="entry name" value="DraDyPrx"/>
</dbReference>
<accession>Q9RZ08</accession>
<feature type="domain" description="DyP dimeric alpha+beta barrel" evidence="7">
    <location>
        <begin position="73"/>
        <end position="161"/>
    </location>
</feature>
<reference evidence="10 11" key="2">
    <citation type="journal article" date="2024" name="Molecules">
        <title>Biochemical, Biophysical, and Structural Analysis of an Unusual DyP from the Extremophile &amp;lt;i&amp;gt;Deinococcus radiodurans&amp;lt;/i&amp;gt;.</title>
        <authorList>
            <person name="Frade K."/>
            <person name="Silveira C.M."/>
            <person name="Salgueiro B.A."/>
            <person name="Mendes S."/>
            <person name="Martins L.O."/>
            <person name="Frazao C."/>
            <person name="Todorovic S."/>
            <person name="Moe E."/>
        </authorList>
    </citation>
    <scope>X-RAY CRYSTALLOGRAPHY (1.51 ANGSTROMS) OF 16-460 IN COMPLEX WITH CA(2+); MG(2+) AND HEME B</scope>
</reference>
<evidence type="ECO:0000256" key="2">
    <source>
        <dbReference type="ARBA" id="ARBA00022559"/>
    </source>
</evidence>
<evidence type="ECO:0007829" key="11">
    <source>
        <dbReference type="PDB" id="8RE3"/>
    </source>
</evidence>
<keyword evidence="2 8" id="KW-0575">Peroxidase</keyword>
<dbReference type="PDB" id="8RE2">
    <property type="method" value="X-ray"/>
    <property type="resolution" value="2.20 A"/>
    <property type="chains" value="A=19-460"/>
</dbReference>
<dbReference type="PIR" id="D75610">
    <property type="entry name" value="D75610"/>
</dbReference>
<dbReference type="AlphaFoldDB" id="Q9RZ08"/>
<dbReference type="InterPro" id="IPR049509">
    <property type="entry name" value="DyP_N"/>
</dbReference>
<feature type="binding site" evidence="10 11">
    <location>
        <position position="192"/>
    </location>
    <ligand>
        <name>heme b</name>
        <dbReference type="ChEBI" id="CHEBI:60344"/>
    </ligand>
</feature>
<feature type="region of interest" description="Disordered" evidence="6">
    <location>
        <begin position="288"/>
        <end position="316"/>
    </location>
</feature>
<evidence type="ECO:0000256" key="4">
    <source>
        <dbReference type="ARBA" id="ARBA00023002"/>
    </source>
</evidence>
<dbReference type="GO" id="GO:0005829">
    <property type="term" value="C:cytosol"/>
    <property type="evidence" value="ECO:0000318"/>
    <property type="project" value="GO_Central"/>
</dbReference>
<feature type="binding site" evidence="10 11">
    <location>
        <position position="329"/>
    </location>
    <ligand>
        <name>heme b</name>
        <dbReference type="ChEBI" id="CHEBI:60344"/>
    </ligand>
</feature>
<dbReference type="Proteomes" id="UP000002524">
    <property type="component" value="Chromosome 2"/>
</dbReference>
<evidence type="ECO:0007829" key="10">
    <source>
        <dbReference type="PDB" id="8RE2"/>
    </source>
</evidence>
<keyword evidence="4" id="KW-0560">Oxidoreductase</keyword>
<dbReference type="SUPFAM" id="SSF54909">
    <property type="entry name" value="Dimeric alpha+beta barrel"/>
    <property type="match status" value="1"/>
</dbReference>
<feature type="binding site" evidence="10">
    <location>
        <position position="280"/>
    </location>
    <ligand>
        <name>heme b</name>
        <dbReference type="ChEBI" id="CHEBI:60344"/>
    </ligand>
</feature>
<dbReference type="PANTHER" id="PTHR30521">
    <property type="entry name" value="DEFERROCHELATASE/PEROXIDASE"/>
    <property type="match status" value="1"/>
</dbReference>
<dbReference type="KEGG" id="dra:DR_A0145"/>
<evidence type="ECO:0000256" key="5">
    <source>
        <dbReference type="ARBA" id="ARBA00023004"/>
    </source>
</evidence>
<dbReference type="InterPro" id="IPR011008">
    <property type="entry name" value="Dimeric_a/b-barrel"/>
</dbReference>
<keyword evidence="10 11" id="KW-0349">Heme</keyword>
<feature type="binding site" evidence="10">
    <location>
        <position position="370"/>
    </location>
    <ligand>
        <name>Mg(2+)</name>
        <dbReference type="ChEBI" id="CHEBI:18420"/>
        <label>1</label>
    </ligand>
</feature>
<feature type="binding site" evidence="11">
    <location>
        <position position="434"/>
    </location>
    <ligand>
        <name>Ca(2+)</name>
        <dbReference type="ChEBI" id="CHEBI:29108"/>
    </ligand>
</feature>
<sequence length="460" mass="51658">MPEMTLFKKLRELVHHNDKIDLDLDDIQATVLRERPEPYYGTHAMVRFDTAEGGRELLKRLLPHIASAEKWWDVKYAWTAAAISYEGLKKLGVPQDSLDSFPESFKVGMAGRAEHLFDVGENDPKHWEKPFGTGQVHLALTIFAENEENWQKALVIAEHELEATKGVTLLMREDFGAQPDSRNSLGYKDMISNPAIEGSGIKPFPGQGPAIKPGEFVLGYPGEAGVPLGMPKPEVLGKNGTFVALRKYHTNAGSFNRYLKENAEYTGGDAELLAAKLVGRWRSGAPLTLAPKEDDPELGHDPNRNNDFTYKNDPEGLEVPLGSHIRRMNPRDTKLELLTDVNIHRIIRRATAYGPAYDPKADSLAEDKVERGLYFIFISAKAMDTTEFLQKEWINKANFIGQGSERDPIVGLQDEDLTFTLPKEPVRQRLRGMDTFNVLRGGEYLFMPSLSALKWLSELK</sequence>
<keyword evidence="5 10" id="KW-0408">Iron</keyword>
<keyword evidence="10 11" id="KW-0002">3D-structure</keyword>
<dbReference type="PATRIC" id="fig|243230.17.peg.3032"/>
<proteinExistence type="evidence at protein level"/>
<dbReference type="EnsemblBacteria" id="AAF12218">
    <property type="protein sequence ID" value="AAF12218"/>
    <property type="gene ID" value="DR_A0145"/>
</dbReference>
<protein>
    <submittedName>
        <fullName evidence="8">Peroxidase, putative</fullName>
    </submittedName>
</protein>
<dbReference type="InParanoid" id="Q9RZ08"/>
<dbReference type="GO" id="GO:0004601">
    <property type="term" value="F:peroxidase activity"/>
    <property type="evidence" value="ECO:0000318"/>
    <property type="project" value="GO_Central"/>
</dbReference>
<reference evidence="8 9" key="1">
    <citation type="journal article" date="1999" name="Science">
        <title>Genome sequence of the radioresistant bacterium Deinococcus radiodurans R1.</title>
        <authorList>
            <person name="White O."/>
            <person name="Eisen J.A."/>
            <person name="Heidelberg J.F."/>
            <person name="Hickey E.K."/>
            <person name="Peterson J.D."/>
            <person name="Dodson R.J."/>
            <person name="Haft D.H."/>
            <person name="Gwinn M.L."/>
            <person name="Nelson W.C."/>
            <person name="Richardson D.L."/>
            <person name="Moffat K.S."/>
            <person name="Qin H."/>
            <person name="Jiang L."/>
            <person name="Pamphile W."/>
            <person name="Crosby M."/>
            <person name="Shen M."/>
            <person name="Vamathevan J.J."/>
            <person name="Lam P."/>
            <person name="McDonald L."/>
            <person name="Utterback T."/>
            <person name="Zalewski C."/>
            <person name="Makarova K.S."/>
            <person name="Aravind L."/>
            <person name="Daly M.J."/>
            <person name="Minton K.W."/>
            <person name="Fleischmann R.D."/>
            <person name="Ketchum K.A."/>
            <person name="Nelson K.E."/>
            <person name="Salzberg S."/>
            <person name="Smith H.O."/>
            <person name="Venter J.C."/>
            <person name="Fraser C.M."/>
        </authorList>
    </citation>
    <scope>NUCLEOTIDE SEQUENCE [LARGE SCALE GENOMIC DNA]</scope>
    <source>
        <strain evidence="9">ATCC 13939 / DSM 20539 / JCM 16871 / LMG 4051 / NBRC 15346 / NCIMB 9279 / R1 / VKM B-1422</strain>
    </source>
</reference>
<feature type="binding site" evidence="10 11">
    <location>
        <position position="324"/>
    </location>
    <ligand>
        <name>heme b</name>
        <dbReference type="ChEBI" id="CHEBI:60344"/>
        <note>axial binding residue</note>
    </ligand>
    <ligandPart>
        <name>Fe</name>
        <dbReference type="ChEBI" id="CHEBI:18248"/>
    </ligandPart>
</feature>
<keyword evidence="11" id="KW-0106">Calcium</keyword>
<keyword evidence="9" id="KW-1185">Reference proteome</keyword>
<dbReference type="STRING" id="243230.DR_A0145"/>
<dbReference type="GO" id="GO:0046872">
    <property type="term" value="F:metal ion binding"/>
    <property type="evidence" value="ECO:0007669"/>
    <property type="project" value="UniProtKB-KW"/>
</dbReference>
<dbReference type="eggNOG" id="COG2837">
    <property type="taxonomic scope" value="Bacteria"/>
</dbReference>
<dbReference type="EMBL" id="AE001825">
    <property type="protein sequence ID" value="AAF12218.1"/>
    <property type="molecule type" value="Genomic_DNA"/>
</dbReference>
<evidence type="ECO:0000313" key="8">
    <source>
        <dbReference type="EMBL" id="AAF12218.1"/>
    </source>
</evidence>
<dbReference type="SMR" id="Q9RZ08"/>